<name>A0A0R1RLD4_9LACO</name>
<reference evidence="2 3" key="1">
    <citation type="journal article" date="2015" name="Genome Announc.">
        <title>Expanding the biotechnology potential of lactobacilli through comparative genomics of 213 strains and associated genera.</title>
        <authorList>
            <person name="Sun Z."/>
            <person name="Harris H.M."/>
            <person name="McCann A."/>
            <person name="Guo C."/>
            <person name="Argimon S."/>
            <person name="Zhang W."/>
            <person name="Yang X."/>
            <person name="Jeffery I.B."/>
            <person name="Cooney J.C."/>
            <person name="Kagawa T.F."/>
            <person name="Liu W."/>
            <person name="Song Y."/>
            <person name="Salvetti E."/>
            <person name="Wrobel A."/>
            <person name="Rasinkangas P."/>
            <person name="Parkhill J."/>
            <person name="Rea M.C."/>
            <person name="O'Sullivan O."/>
            <person name="Ritari J."/>
            <person name="Douillard F.P."/>
            <person name="Paul Ross R."/>
            <person name="Yang R."/>
            <person name="Briner A.E."/>
            <person name="Felis G.E."/>
            <person name="de Vos W.M."/>
            <person name="Barrangou R."/>
            <person name="Klaenhammer T.R."/>
            <person name="Caufield P.W."/>
            <person name="Cui Y."/>
            <person name="Zhang H."/>
            <person name="O'Toole P.W."/>
        </authorList>
    </citation>
    <scope>NUCLEOTIDE SEQUENCE [LARGE SCALE GENOMIC DNA]</scope>
    <source>
        <strain evidence="2 3">DSM 15814</strain>
    </source>
</reference>
<dbReference type="PATRIC" id="fig|1114972.6.peg.2594"/>
<sequence>MMKLFRKNVYTDVELADNNEIAALKLIAHTAADKLGVDEQELKSGLIVREAMSTSAMGDIAVPHANASDIANPTVLAFTFAEPIIWGEAPTHSVDTVIALIMPRNEHQEDYNDVLDSFAKHMTQPADVAAMAASKQDENGLVNIINNWLPVTVLA</sequence>
<evidence type="ECO:0000313" key="2">
    <source>
        <dbReference type="EMBL" id="KRL55074.1"/>
    </source>
</evidence>
<feature type="domain" description="PTS EIIA type-2" evidence="1">
    <location>
        <begin position="2"/>
        <end position="148"/>
    </location>
</feature>
<dbReference type="PANTHER" id="PTHR47738:SF1">
    <property type="entry name" value="NITROGEN REGULATORY PROTEIN"/>
    <property type="match status" value="1"/>
</dbReference>
<dbReference type="RefSeq" id="WP_017260589.1">
    <property type="nucleotide sequence ID" value="NZ_AUAW01000007.1"/>
</dbReference>
<gene>
    <name evidence="2" type="ORF">FD35_GL002530</name>
</gene>
<dbReference type="InterPro" id="IPR016152">
    <property type="entry name" value="PTrfase/Anion_transptr"/>
</dbReference>
<dbReference type="AlphaFoldDB" id="A0A0R1RLD4"/>
<protein>
    <recommendedName>
        <fullName evidence="1">PTS EIIA type-2 domain-containing protein</fullName>
    </recommendedName>
</protein>
<dbReference type="PANTHER" id="PTHR47738">
    <property type="entry name" value="PTS SYSTEM FRUCTOSE-LIKE EIIA COMPONENT-RELATED"/>
    <property type="match status" value="1"/>
</dbReference>
<dbReference type="SUPFAM" id="SSF55804">
    <property type="entry name" value="Phoshotransferase/anion transport protein"/>
    <property type="match status" value="1"/>
</dbReference>
<keyword evidence="3" id="KW-1185">Reference proteome</keyword>
<dbReference type="GO" id="GO:0030295">
    <property type="term" value="F:protein kinase activator activity"/>
    <property type="evidence" value="ECO:0007669"/>
    <property type="project" value="TreeGrafter"/>
</dbReference>
<dbReference type="PROSITE" id="PS51094">
    <property type="entry name" value="PTS_EIIA_TYPE_2"/>
    <property type="match status" value="1"/>
</dbReference>
<dbReference type="EMBL" id="AZFF01000007">
    <property type="protein sequence ID" value="KRL55074.1"/>
    <property type="molecule type" value="Genomic_DNA"/>
</dbReference>
<evidence type="ECO:0000259" key="1">
    <source>
        <dbReference type="PROSITE" id="PS51094"/>
    </source>
</evidence>
<dbReference type="Gene3D" id="3.40.930.10">
    <property type="entry name" value="Mannitol-specific EII, Chain A"/>
    <property type="match status" value="1"/>
</dbReference>
<evidence type="ECO:0000313" key="3">
    <source>
        <dbReference type="Proteomes" id="UP000051999"/>
    </source>
</evidence>
<dbReference type="STRING" id="1114972.FD35_GL002530"/>
<dbReference type="InterPro" id="IPR002178">
    <property type="entry name" value="PTS_EIIA_type-2_dom"/>
</dbReference>
<dbReference type="Proteomes" id="UP000051999">
    <property type="component" value="Unassembled WGS sequence"/>
</dbReference>
<dbReference type="OrthoDB" id="95460at2"/>
<proteinExistence type="predicted"/>
<accession>A0A0R1RLD4</accession>
<dbReference type="eggNOG" id="COG1762">
    <property type="taxonomic scope" value="Bacteria"/>
</dbReference>
<organism evidence="2 3">
    <name type="scientific">Furfurilactobacillus rossiae DSM 15814</name>
    <dbReference type="NCBI Taxonomy" id="1114972"/>
    <lineage>
        <taxon>Bacteria</taxon>
        <taxon>Bacillati</taxon>
        <taxon>Bacillota</taxon>
        <taxon>Bacilli</taxon>
        <taxon>Lactobacillales</taxon>
        <taxon>Lactobacillaceae</taxon>
        <taxon>Furfurilactobacillus</taxon>
    </lineage>
</organism>
<dbReference type="Pfam" id="PF00359">
    <property type="entry name" value="PTS_EIIA_2"/>
    <property type="match status" value="1"/>
</dbReference>
<dbReference type="InterPro" id="IPR051541">
    <property type="entry name" value="PTS_SugarTrans_NitroReg"/>
</dbReference>
<comment type="caution">
    <text evidence="2">The sequence shown here is derived from an EMBL/GenBank/DDBJ whole genome shotgun (WGS) entry which is preliminary data.</text>
</comment>